<dbReference type="Gene3D" id="2.130.10.10">
    <property type="entry name" value="YVTN repeat-like/Quinoprotein amine dehydrogenase"/>
    <property type="match status" value="1"/>
</dbReference>
<dbReference type="EMBL" id="VSDQ01000679">
    <property type="protein sequence ID" value="TYA75013.1"/>
    <property type="molecule type" value="Genomic_DNA"/>
</dbReference>
<dbReference type="InterPro" id="IPR015943">
    <property type="entry name" value="WD40/YVTN_repeat-like_dom_sf"/>
</dbReference>
<proteinExistence type="predicted"/>
<dbReference type="InterPro" id="IPR011047">
    <property type="entry name" value="Quinoprotein_ADH-like_sf"/>
</dbReference>
<protein>
    <submittedName>
        <fullName evidence="1">Ribonuclease HII</fullName>
    </submittedName>
</protein>
<evidence type="ECO:0000313" key="2">
    <source>
        <dbReference type="Proteomes" id="UP000323930"/>
    </source>
</evidence>
<dbReference type="OrthoDB" id="1093345at2"/>
<comment type="caution">
    <text evidence="1">The sequence shown here is derived from an EMBL/GenBank/DDBJ whole genome shotgun (WGS) entry which is preliminary data.</text>
</comment>
<organism evidence="1 2">
    <name type="scientific">Seonamhaeicola marinus</name>
    <dbReference type="NCBI Taxonomy" id="1912246"/>
    <lineage>
        <taxon>Bacteria</taxon>
        <taxon>Pseudomonadati</taxon>
        <taxon>Bacteroidota</taxon>
        <taxon>Flavobacteriia</taxon>
        <taxon>Flavobacteriales</taxon>
        <taxon>Flavobacteriaceae</taxon>
    </lineage>
</organism>
<reference evidence="1 2" key="1">
    <citation type="submission" date="2019-08" db="EMBL/GenBank/DDBJ databases">
        <title>Seonamhaeicola sediminis sp. nov., isolated from marine sediment.</title>
        <authorList>
            <person name="Cao W.R."/>
        </authorList>
    </citation>
    <scope>NUCLEOTIDE SEQUENCE [LARGE SCALE GENOMIC DNA]</scope>
    <source>
        <strain evidence="1 2">B011</strain>
    </source>
</reference>
<dbReference type="AlphaFoldDB" id="A0A5D0HUD6"/>
<keyword evidence="2" id="KW-1185">Reference proteome</keyword>
<dbReference type="RefSeq" id="WP_148544257.1">
    <property type="nucleotide sequence ID" value="NZ_VSDQ01000679.1"/>
</dbReference>
<dbReference type="Proteomes" id="UP000323930">
    <property type="component" value="Unassembled WGS sequence"/>
</dbReference>
<dbReference type="SUPFAM" id="SSF50998">
    <property type="entry name" value="Quinoprotein alcohol dehydrogenase-like"/>
    <property type="match status" value="1"/>
</dbReference>
<gene>
    <name evidence="1" type="ORF">FUA24_17075</name>
</gene>
<sequence length="811" mass="93189">MRALFFFLFFSLLIFNCSNLNRKQKELADFVPQKAHTVIRTTNFESLKNSISNNDFLQKLSKSSSYKNLESLLKNSSLIKPENTVFICFSNDENDSLHYSIITKYDEELFKTDSLKNYTEEVLTYKNKQIIKSTLNNQSLYSAVQDSTFFMSSFKPNVDSIFVKRPPNLELKKIMSTLNHEKTCSVVMKEGAALLNWFTFGKKPQLQTYGDYLAFDIEASQNEIFLNGITKAKDSLNSTINIFKNTIPQENLTPKIAPSNCDGFISFTFNDYKEIEKNLVAYRKTDSARINTSLFNEVVEVGVIFQGQEQAIVLNSIDNIATKDALLNNKTSIDTYRQIDIFEFNNPHLFSDAFSPFISFNKASKYCVIENFFVFANSKELLQNVIANYQNKTTFHERFYYKNLKEHLSDESSILTVLSPTSVNDFINDYFEEVIDYKLKDYRSSALQLIYDNNFAHLNGVIKKSKTNTILNSVSEELNIKFESDLLTNPQFVKNHVTHQKEIVVQDIKNNLYLISNKGKILWKKQLRGPILGDVSQIDIYKNGRLQLCFATPHRVYVIDRKGRDVGPFPLKFNDNITQPLSVFDYDKKKNYRLLVTQGKNVLMYDVNGRIVNGFTFKSANSSIISQPKHFRIGSKDYIVFKTKNILYILDRTGKTRVKPKANYNYSNQPIFLYNNQFTTTTKDGTLVSVRTNGNVSATNLSLDETHYLTTTSKTLVALNDNKLTIKSKTSELDFGNYSEPKIFYINDKIYVAITDLQSHKIYLFDSLSKLIANFPVYGNSAISLDNIDKDKNLEFVTKGDDNSIILYQIN</sequence>
<name>A0A5D0HUD6_9FLAO</name>
<accession>A0A5D0HUD6</accession>
<evidence type="ECO:0000313" key="1">
    <source>
        <dbReference type="EMBL" id="TYA75013.1"/>
    </source>
</evidence>